<dbReference type="PANTHER" id="PTHR33619">
    <property type="entry name" value="POLYSACCHARIDE EXPORT PROTEIN GFCE-RELATED"/>
    <property type="match status" value="1"/>
</dbReference>
<dbReference type="AlphaFoldDB" id="A0A3L9MIC7"/>
<dbReference type="OrthoDB" id="1445882at2"/>
<keyword evidence="2" id="KW-1133">Transmembrane helix</keyword>
<feature type="domain" description="Polysaccharide export protein N-terminal" evidence="3">
    <location>
        <begin position="32"/>
        <end position="121"/>
    </location>
</feature>
<dbReference type="Gene3D" id="3.10.560.10">
    <property type="entry name" value="Outer membrane lipoprotein wza domain like"/>
    <property type="match status" value="1"/>
</dbReference>
<name>A0A3L9MIC7_9FLAO</name>
<dbReference type="Pfam" id="PF02563">
    <property type="entry name" value="Poly_export"/>
    <property type="match status" value="1"/>
</dbReference>
<evidence type="ECO:0000259" key="3">
    <source>
        <dbReference type="Pfam" id="PF02563"/>
    </source>
</evidence>
<evidence type="ECO:0000313" key="5">
    <source>
        <dbReference type="Proteomes" id="UP000275348"/>
    </source>
</evidence>
<sequence>MASCVSLQDIKLIQPDEKLKLDNKGMIEFTVPEYYIQKNDLIAINVSSVDPTTLGILSDFTAKGNGALLNSAQSNIMYQNQGILVREDGNIELPRIGKIHLEGLTIKEAREKVKLEFYKIYKPEGTYIDVNLAGIEYTIVGEANNGVFRATRRDLTIIEAFAQSGGNNIYADLKNVRIIRTTPDGTKQAYIDLTKESVMNSEYYWIQNNDIIVVNPRNEKVWGVGLNPLSVVTAIVGGLSAILGIILVFDRF</sequence>
<keyword evidence="5" id="KW-1185">Reference proteome</keyword>
<keyword evidence="2" id="KW-0812">Transmembrane</keyword>
<protein>
    <submittedName>
        <fullName evidence="4">Polysaccharide transporter</fullName>
    </submittedName>
</protein>
<evidence type="ECO:0000256" key="1">
    <source>
        <dbReference type="ARBA" id="ARBA00022729"/>
    </source>
</evidence>
<evidence type="ECO:0000313" key="4">
    <source>
        <dbReference type="EMBL" id="RLZ12823.1"/>
    </source>
</evidence>
<dbReference type="PANTHER" id="PTHR33619:SF3">
    <property type="entry name" value="POLYSACCHARIDE EXPORT PROTEIN GFCE-RELATED"/>
    <property type="match status" value="1"/>
</dbReference>
<dbReference type="InterPro" id="IPR049712">
    <property type="entry name" value="Poly_export"/>
</dbReference>
<reference evidence="4 5" key="1">
    <citation type="submission" date="2018-10" db="EMBL/GenBank/DDBJ databases">
        <authorList>
            <person name="Chen X."/>
        </authorList>
    </citation>
    <scope>NUCLEOTIDE SEQUENCE [LARGE SCALE GENOMIC DNA]</scope>
    <source>
        <strain evidence="4 5">YIM 102668</strain>
    </source>
</reference>
<organism evidence="4 5">
    <name type="scientific">Faecalibacter macacae</name>
    <dbReference type="NCBI Taxonomy" id="1859289"/>
    <lineage>
        <taxon>Bacteria</taxon>
        <taxon>Pseudomonadati</taxon>
        <taxon>Bacteroidota</taxon>
        <taxon>Flavobacteriia</taxon>
        <taxon>Flavobacteriales</taxon>
        <taxon>Weeksellaceae</taxon>
        <taxon>Faecalibacter</taxon>
    </lineage>
</organism>
<dbReference type="InterPro" id="IPR003715">
    <property type="entry name" value="Poly_export_N"/>
</dbReference>
<keyword evidence="1" id="KW-0732">Signal</keyword>
<evidence type="ECO:0000256" key="2">
    <source>
        <dbReference type="SAM" id="Phobius"/>
    </source>
</evidence>
<proteinExistence type="predicted"/>
<dbReference type="EMBL" id="RDOJ01000001">
    <property type="protein sequence ID" value="RLZ12823.1"/>
    <property type="molecule type" value="Genomic_DNA"/>
</dbReference>
<dbReference type="Proteomes" id="UP000275348">
    <property type="component" value="Unassembled WGS sequence"/>
</dbReference>
<dbReference type="GO" id="GO:0015159">
    <property type="term" value="F:polysaccharide transmembrane transporter activity"/>
    <property type="evidence" value="ECO:0007669"/>
    <property type="project" value="InterPro"/>
</dbReference>
<dbReference type="Gene3D" id="3.30.1950.10">
    <property type="entry name" value="wza like domain"/>
    <property type="match status" value="1"/>
</dbReference>
<keyword evidence="2" id="KW-0472">Membrane</keyword>
<accession>A0A3L9MIC7</accession>
<comment type="caution">
    <text evidence="4">The sequence shown here is derived from an EMBL/GenBank/DDBJ whole genome shotgun (WGS) entry which is preliminary data.</text>
</comment>
<gene>
    <name evidence="4" type="ORF">EAH69_00860</name>
</gene>
<feature type="transmembrane region" description="Helical" evidence="2">
    <location>
        <begin position="229"/>
        <end position="249"/>
    </location>
</feature>